<sequence>MGAPTARPTARPPPGADMLARLTTAVITFVCSFAVLAAGPVQAAWSSAGAGLAAQTATAMPSGPTPTVTMSYSLGVGYIYRLTWPASMLHAGRPVTGYRISRSVGGSLLGIGTCSGVTVTGLGAPIYVPSDVGADAYTCTDVSLVPLTAVRYTVTPVYEKWVGTASPWSMPTS</sequence>
<dbReference type="Proteomes" id="UP000648663">
    <property type="component" value="Unassembled WGS sequence"/>
</dbReference>
<organism evidence="1 2">
    <name type="scientific">Modestobacter marinus</name>
    <dbReference type="NCBI Taxonomy" id="477641"/>
    <lineage>
        <taxon>Bacteria</taxon>
        <taxon>Bacillati</taxon>
        <taxon>Actinomycetota</taxon>
        <taxon>Actinomycetes</taxon>
        <taxon>Geodermatophilales</taxon>
        <taxon>Geodermatophilaceae</taxon>
        <taxon>Modestobacter</taxon>
    </lineage>
</organism>
<dbReference type="EMBL" id="BMMI01000012">
    <property type="protein sequence ID" value="GGL83395.1"/>
    <property type="molecule type" value="Genomic_DNA"/>
</dbReference>
<evidence type="ECO:0000313" key="2">
    <source>
        <dbReference type="Proteomes" id="UP000648663"/>
    </source>
</evidence>
<keyword evidence="2" id="KW-1185">Reference proteome</keyword>
<gene>
    <name evidence="1" type="ORF">GCM10011589_44840</name>
</gene>
<reference evidence="2" key="1">
    <citation type="journal article" date="2019" name="Int. J. Syst. Evol. Microbiol.">
        <title>The Global Catalogue of Microorganisms (GCM) 10K type strain sequencing project: providing services to taxonomists for standard genome sequencing and annotation.</title>
        <authorList>
            <consortium name="The Broad Institute Genomics Platform"/>
            <consortium name="The Broad Institute Genome Sequencing Center for Infectious Disease"/>
            <person name="Wu L."/>
            <person name="Ma J."/>
        </authorList>
    </citation>
    <scope>NUCLEOTIDE SEQUENCE [LARGE SCALE GENOMIC DNA]</scope>
    <source>
        <strain evidence="2">CGMCC 4.5581</strain>
    </source>
</reference>
<protein>
    <submittedName>
        <fullName evidence="1">Uncharacterized protein</fullName>
    </submittedName>
</protein>
<evidence type="ECO:0000313" key="1">
    <source>
        <dbReference type="EMBL" id="GGL83395.1"/>
    </source>
</evidence>
<accession>A0ABQ2GB20</accession>
<proteinExistence type="predicted"/>
<comment type="caution">
    <text evidence="1">The sequence shown here is derived from an EMBL/GenBank/DDBJ whole genome shotgun (WGS) entry which is preliminary data.</text>
</comment>
<name>A0ABQ2GB20_9ACTN</name>